<dbReference type="PANTHER" id="PTHR28307">
    <property type="entry name" value="PROTEIN PAL1"/>
    <property type="match status" value="1"/>
</dbReference>
<dbReference type="InterPro" id="IPR013226">
    <property type="entry name" value="Pal1"/>
</dbReference>
<evidence type="ECO:0000313" key="2">
    <source>
        <dbReference type="EMBL" id="KAJ9161456.1"/>
    </source>
</evidence>
<dbReference type="PANTHER" id="PTHR28307:SF1">
    <property type="entry name" value="PAL1 CELL MORPHOLOGY PROTEIN"/>
    <property type="match status" value="1"/>
</dbReference>
<feature type="region of interest" description="Disordered" evidence="1">
    <location>
        <begin position="169"/>
        <end position="301"/>
    </location>
</feature>
<protein>
    <submittedName>
        <fullName evidence="2">Protein pal1</fullName>
    </submittedName>
</protein>
<organism evidence="2 3">
    <name type="scientific">Coniochaeta hoffmannii</name>
    <dbReference type="NCBI Taxonomy" id="91930"/>
    <lineage>
        <taxon>Eukaryota</taxon>
        <taxon>Fungi</taxon>
        <taxon>Dikarya</taxon>
        <taxon>Ascomycota</taxon>
        <taxon>Pezizomycotina</taxon>
        <taxon>Sordariomycetes</taxon>
        <taxon>Sordariomycetidae</taxon>
        <taxon>Coniochaetales</taxon>
        <taxon>Coniochaetaceae</taxon>
        <taxon>Coniochaeta</taxon>
    </lineage>
</organism>
<dbReference type="Pfam" id="PF08316">
    <property type="entry name" value="Pal1"/>
    <property type="match status" value="1"/>
</dbReference>
<reference evidence="2" key="1">
    <citation type="submission" date="2022-07" db="EMBL/GenBank/DDBJ databases">
        <title>Fungi with potential for degradation of polypropylene.</title>
        <authorList>
            <person name="Gostincar C."/>
        </authorList>
    </citation>
    <scope>NUCLEOTIDE SEQUENCE</scope>
    <source>
        <strain evidence="2">EXF-13287</strain>
    </source>
</reference>
<name>A0AA38SAV4_9PEZI</name>
<dbReference type="AlphaFoldDB" id="A0AA38SAV4"/>
<accession>A0AA38SAV4</accession>
<gene>
    <name evidence="2" type="ORF">NKR19_g2267</name>
</gene>
<feature type="compositionally biased region" description="Basic residues" evidence="1">
    <location>
        <begin position="286"/>
        <end position="295"/>
    </location>
</feature>
<sequence>MDSDKGKGLRRSGSLSARYPGDMSHRPLDTIKQEQRAAMRAPYLHNPRHKQPADIVDTLDQTGIVDVPYHHEGPYDATMANRNRKKLYSPLDAVKDSNEEAIKATPREYIQDSLVKHVPLQGTAVIPPGMPDMTGHRMEYREGADLMREIDAPGGAYKRYEGIRYRDEDLKGKGEPSFTIERDRKEEKTRLRRHAGMGEAAAGGSGSGSQVYEMQPRANHHRGSSSRKSDGPLVRQRSVSNAAGEQHAGPANPLVRRESRDDAYATNTDLRRRNTTGNKFAEGLKRRFGSLRRKKGSDEGY</sequence>
<feature type="compositionally biased region" description="Basic and acidic residues" evidence="1">
    <location>
        <begin position="169"/>
        <end position="189"/>
    </location>
</feature>
<feature type="region of interest" description="Disordered" evidence="1">
    <location>
        <begin position="1"/>
        <end position="29"/>
    </location>
</feature>
<proteinExistence type="predicted"/>
<evidence type="ECO:0000256" key="1">
    <source>
        <dbReference type="SAM" id="MobiDB-lite"/>
    </source>
</evidence>
<dbReference type="EMBL" id="JANBVN010000022">
    <property type="protein sequence ID" value="KAJ9161456.1"/>
    <property type="molecule type" value="Genomic_DNA"/>
</dbReference>
<evidence type="ECO:0000313" key="3">
    <source>
        <dbReference type="Proteomes" id="UP001174691"/>
    </source>
</evidence>
<keyword evidence="3" id="KW-1185">Reference proteome</keyword>
<comment type="caution">
    <text evidence="2">The sequence shown here is derived from an EMBL/GenBank/DDBJ whole genome shotgun (WGS) entry which is preliminary data.</text>
</comment>
<dbReference type="GO" id="GO:0005737">
    <property type="term" value="C:cytoplasm"/>
    <property type="evidence" value="ECO:0007669"/>
    <property type="project" value="TreeGrafter"/>
</dbReference>
<dbReference type="Proteomes" id="UP001174691">
    <property type="component" value="Unassembled WGS sequence"/>
</dbReference>